<keyword evidence="7 12" id="KW-0697">Rotamase</keyword>
<evidence type="ECO:0000256" key="1">
    <source>
        <dbReference type="ARBA" id="ARBA00000971"/>
    </source>
</evidence>
<dbReference type="InterPro" id="IPR027304">
    <property type="entry name" value="Trigger_fact/SurA_dom_sf"/>
</dbReference>
<name>A0A318JTL2_9NOCA</name>
<comment type="similarity">
    <text evidence="2 12 14">Belongs to the FKBP-type PPIase family. Tig subfamily.</text>
</comment>
<evidence type="ECO:0000256" key="2">
    <source>
        <dbReference type="ARBA" id="ARBA00005464"/>
    </source>
</evidence>
<evidence type="ECO:0000256" key="7">
    <source>
        <dbReference type="ARBA" id="ARBA00023110"/>
    </source>
</evidence>
<dbReference type="GO" id="GO:0005737">
    <property type="term" value="C:cytoplasm"/>
    <property type="evidence" value="ECO:0007669"/>
    <property type="project" value="UniProtKB-SubCell"/>
</dbReference>
<dbReference type="Pfam" id="PF05698">
    <property type="entry name" value="Trigger_C"/>
    <property type="match status" value="1"/>
</dbReference>
<feature type="region of interest" description="Disordered" evidence="15">
    <location>
        <begin position="437"/>
        <end position="468"/>
    </location>
</feature>
<sequence>MKSTVEQLSPTRVRINVEVPFEELKPDFDRAYKALAKQVKIPGFRPGKAPAKLLEARLGRGAVLEQVVNDALPGRYSEAVTASEVKVIGQPEIEITKIEDGQELAFTAEVDVRPEITLPDYENIAVTVDAFTIGDEDIDEQLQSLRQRFGTLTGVERPVQNGDFVSIDLSATVDGEDVPEAATTGLSHEVGSGQLIEGLDEALVGLSAGESKEFTSNLVAGEHAGKEAVITVTVQSVKERELPEADDDFAQLASEFDTLEELKADLRSRVERSKKVQQAGEIRDKVLETLLEQVEVPLPEAVVQAEIDAVTHDAVHGFDHDEAKLAEALEAQGSSREEFDKDAKESAEKSVRTQLLLDAIAEAENTQVGQEELTERILFQSQRYGLAPEQFIQQVQQAGQLGAIFADVRRGKALAGVVGKVKVTDSEGNVVDTAEMFGAPEDSDAGDEVEVTTEAAGESTETAAAKAE</sequence>
<dbReference type="InterPro" id="IPR036611">
    <property type="entry name" value="Trigger_fac_ribosome-bd_sf"/>
</dbReference>
<evidence type="ECO:0000256" key="12">
    <source>
        <dbReference type="HAMAP-Rule" id="MF_00303"/>
    </source>
</evidence>
<proteinExistence type="inferred from homology"/>
<dbReference type="PANTHER" id="PTHR30560:SF3">
    <property type="entry name" value="TRIGGER FACTOR-LIKE PROTEIN TIG, CHLOROPLASTIC"/>
    <property type="match status" value="1"/>
</dbReference>
<evidence type="ECO:0000256" key="11">
    <source>
        <dbReference type="ARBA" id="ARBA00029986"/>
    </source>
</evidence>
<feature type="compositionally biased region" description="Low complexity" evidence="15">
    <location>
        <begin position="452"/>
        <end position="468"/>
    </location>
</feature>
<dbReference type="GO" id="GO:0043022">
    <property type="term" value="F:ribosome binding"/>
    <property type="evidence" value="ECO:0007669"/>
    <property type="project" value="TreeGrafter"/>
</dbReference>
<dbReference type="InterPro" id="IPR008880">
    <property type="entry name" value="Trigger_fac_C"/>
</dbReference>
<dbReference type="Gene3D" id="1.10.3120.10">
    <property type="entry name" value="Trigger factor, C-terminal domain"/>
    <property type="match status" value="1"/>
</dbReference>
<gene>
    <name evidence="12" type="primary">tig</name>
    <name evidence="17" type="ORF">DFR70_111253</name>
</gene>
<dbReference type="InterPro" id="IPR046357">
    <property type="entry name" value="PPIase_dom_sf"/>
</dbReference>
<evidence type="ECO:0000256" key="5">
    <source>
        <dbReference type="ARBA" id="ARBA00022490"/>
    </source>
</evidence>
<evidence type="ECO:0000256" key="13">
    <source>
        <dbReference type="PROSITE-ProRule" id="PRU00277"/>
    </source>
</evidence>
<protein>
    <recommendedName>
        <fullName evidence="4 12">Trigger factor</fullName>
        <shortName evidence="12">TF</shortName>
        <ecNumber evidence="3 12">5.2.1.8</ecNumber>
    </recommendedName>
    <alternativeName>
        <fullName evidence="11 12">PPIase</fullName>
    </alternativeName>
</protein>
<dbReference type="OrthoDB" id="9767721at2"/>
<evidence type="ECO:0000256" key="6">
    <source>
        <dbReference type="ARBA" id="ARBA00022618"/>
    </source>
</evidence>
<accession>A0A318JTL2</accession>
<dbReference type="GO" id="GO:0044183">
    <property type="term" value="F:protein folding chaperone"/>
    <property type="evidence" value="ECO:0007669"/>
    <property type="project" value="TreeGrafter"/>
</dbReference>
<keyword evidence="18" id="KW-1185">Reference proteome</keyword>
<evidence type="ECO:0000313" key="18">
    <source>
        <dbReference type="Proteomes" id="UP000247569"/>
    </source>
</evidence>
<dbReference type="AlphaFoldDB" id="A0A318JTL2"/>
<feature type="compositionally biased region" description="Acidic residues" evidence="15">
    <location>
        <begin position="441"/>
        <end position="451"/>
    </location>
</feature>
<dbReference type="GO" id="GO:0043335">
    <property type="term" value="P:protein unfolding"/>
    <property type="evidence" value="ECO:0007669"/>
    <property type="project" value="TreeGrafter"/>
</dbReference>
<comment type="function">
    <text evidence="12">Involved in protein export. Acts as a chaperone by maintaining the newly synthesized protein in an open conformation. Functions as a peptidyl-prolyl cis-trans isomerase.</text>
</comment>
<dbReference type="SUPFAM" id="SSF109998">
    <property type="entry name" value="Triger factor/SurA peptide-binding domain-like"/>
    <property type="match status" value="1"/>
</dbReference>
<reference evidence="17 18" key="1">
    <citation type="submission" date="2018-05" db="EMBL/GenBank/DDBJ databases">
        <title>Genomic Encyclopedia of Type Strains, Phase IV (KMG-IV): sequencing the most valuable type-strain genomes for metagenomic binning, comparative biology and taxonomic classification.</title>
        <authorList>
            <person name="Goeker M."/>
        </authorList>
    </citation>
    <scope>NUCLEOTIDE SEQUENCE [LARGE SCALE GENOMIC DNA]</scope>
    <source>
        <strain evidence="17 18">DSM 44704</strain>
    </source>
</reference>
<evidence type="ECO:0000256" key="10">
    <source>
        <dbReference type="ARBA" id="ARBA00023306"/>
    </source>
</evidence>
<dbReference type="GO" id="GO:0003755">
    <property type="term" value="F:peptidyl-prolyl cis-trans isomerase activity"/>
    <property type="evidence" value="ECO:0007669"/>
    <property type="project" value="UniProtKB-UniRule"/>
</dbReference>
<dbReference type="InterPro" id="IPR001179">
    <property type="entry name" value="PPIase_FKBP_dom"/>
</dbReference>
<keyword evidence="6 12" id="KW-0132">Cell division</keyword>
<comment type="caution">
    <text evidence="17">The sequence shown here is derived from an EMBL/GenBank/DDBJ whole genome shotgun (WGS) entry which is preliminary data.</text>
</comment>
<dbReference type="InterPro" id="IPR037041">
    <property type="entry name" value="Trigger_fac_C_sf"/>
</dbReference>
<dbReference type="NCBIfam" id="TIGR00115">
    <property type="entry name" value="tig"/>
    <property type="match status" value="1"/>
</dbReference>
<dbReference type="PANTHER" id="PTHR30560">
    <property type="entry name" value="TRIGGER FACTOR CHAPERONE AND PEPTIDYL-PROLYL CIS/TRANS ISOMERASE"/>
    <property type="match status" value="1"/>
</dbReference>
<evidence type="ECO:0000256" key="9">
    <source>
        <dbReference type="ARBA" id="ARBA00023235"/>
    </source>
</evidence>
<dbReference type="PIRSF" id="PIRSF003095">
    <property type="entry name" value="Trigger_factor"/>
    <property type="match status" value="1"/>
</dbReference>
<dbReference type="PROSITE" id="PS50059">
    <property type="entry name" value="FKBP_PPIASE"/>
    <property type="match status" value="1"/>
</dbReference>
<dbReference type="Pfam" id="PF05697">
    <property type="entry name" value="Trigger_N"/>
    <property type="match status" value="1"/>
</dbReference>
<evidence type="ECO:0000256" key="3">
    <source>
        <dbReference type="ARBA" id="ARBA00013194"/>
    </source>
</evidence>
<dbReference type="RefSeq" id="WP_040732777.1">
    <property type="nucleotide sequence ID" value="NZ_QJKF01000011.1"/>
</dbReference>
<comment type="subcellular location">
    <subcellularLocation>
        <location evidence="12">Cytoplasm</location>
    </subcellularLocation>
    <text evidence="12">About half TF is bound to the ribosome near the polypeptide exit tunnel while the other half is free in the cytoplasm.</text>
</comment>
<dbReference type="Pfam" id="PF00254">
    <property type="entry name" value="FKBP_C"/>
    <property type="match status" value="1"/>
</dbReference>
<dbReference type="EC" id="5.2.1.8" evidence="3 12"/>
<dbReference type="InterPro" id="IPR008881">
    <property type="entry name" value="Trigger_fac_ribosome-bd_bac"/>
</dbReference>
<evidence type="ECO:0000256" key="15">
    <source>
        <dbReference type="SAM" id="MobiDB-lite"/>
    </source>
</evidence>
<dbReference type="HAMAP" id="MF_00303">
    <property type="entry name" value="Trigger_factor_Tig"/>
    <property type="match status" value="1"/>
</dbReference>
<dbReference type="GO" id="GO:0051301">
    <property type="term" value="P:cell division"/>
    <property type="evidence" value="ECO:0007669"/>
    <property type="project" value="UniProtKB-KW"/>
</dbReference>
<dbReference type="Gene3D" id="3.10.50.40">
    <property type="match status" value="1"/>
</dbReference>
<keyword evidence="5 12" id="KW-0963">Cytoplasm</keyword>
<dbReference type="FunFam" id="3.10.50.40:FF:000019">
    <property type="entry name" value="Trigger factor"/>
    <property type="match status" value="1"/>
</dbReference>
<dbReference type="Gene3D" id="3.30.70.1050">
    <property type="entry name" value="Trigger factor ribosome-binding domain"/>
    <property type="match status" value="1"/>
</dbReference>
<comment type="catalytic activity">
    <reaction evidence="1 12 13">
        <text>[protein]-peptidylproline (omega=180) = [protein]-peptidylproline (omega=0)</text>
        <dbReference type="Rhea" id="RHEA:16237"/>
        <dbReference type="Rhea" id="RHEA-COMP:10747"/>
        <dbReference type="Rhea" id="RHEA-COMP:10748"/>
        <dbReference type="ChEBI" id="CHEBI:83833"/>
        <dbReference type="ChEBI" id="CHEBI:83834"/>
        <dbReference type="EC" id="5.2.1.8"/>
    </reaction>
</comment>
<evidence type="ECO:0000259" key="16">
    <source>
        <dbReference type="PROSITE" id="PS50059"/>
    </source>
</evidence>
<keyword evidence="10 12" id="KW-0131">Cell cycle</keyword>
<organism evidence="17 18">
    <name type="scientific">Nocardia tenerifensis</name>
    <dbReference type="NCBI Taxonomy" id="228006"/>
    <lineage>
        <taxon>Bacteria</taxon>
        <taxon>Bacillati</taxon>
        <taxon>Actinomycetota</taxon>
        <taxon>Actinomycetes</taxon>
        <taxon>Mycobacteriales</taxon>
        <taxon>Nocardiaceae</taxon>
        <taxon>Nocardia</taxon>
    </lineage>
</organism>
<comment type="domain">
    <text evidence="12">Consists of 3 domains; the N-terminus binds the ribosome, the middle domain has PPIase activity, while the C-terminus has intrinsic chaperone activity on its own.</text>
</comment>
<feature type="domain" description="PPIase FKBP-type" evidence="16">
    <location>
        <begin position="162"/>
        <end position="215"/>
    </location>
</feature>
<keyword evidence="9 12" id="KW-0413">Isomerase</keyword>
<dbReference type="GO" id="GO:0051083">
    <property type="term" value="P:'de novo' cotranslational protein folding"/>
    <property type="evidence" value="ECO:0007669"/>
    <property type="project" value="TreeGrafter"/>
</dbReference>
<evidence type="ECO:0000313" key="17">
    <source>
        <dbReference type="EMBL" id="PXX59866.1"/>
    </source>
</evidence>
<dbReference type="SUPFAM" id="SSF54534">
    <property type="entry name" value="FKBP-like"/>
    <property type="match status" value="1"/>
</dbReference>
<evidence type="ECO:0000256" key="14">
    <source>
        <dbReference type="RuleBase" id="RU003914"/>
    </source>
</evidence>
<evidence type="ECO:0000256" key="8">
    <source>
        <dbReference type="ARBA" id="ARBA00023186"/>
    </source>
</evidence>
<dbReference type="Proteomes" id="UP000247569">
    <property type="component" value="Unassembled WGS sequence"/>
</dbReference>
<dbReference type="EMBL" id="QJKF01000011">
    <property type="protein sequence ID" value="PXX59866.1"/>
    <property type="molecule type" value="Genomic_DNA"/>
</dbReference>
<dbReference type="GO" id="GO:0015031">
    <property type="term" value="P:protein transport"/>
    <property type="evidence" value="ECO:0007669"/>
    <property type="project" value="UniProtKB-UniRule"/>
</dbReference>
<dbReference type="SUPFAM" id="SSF102735">
    <property type="entry name" value="Trigger factor ribosome-binding domain"/>
    <property type="match status" value="1"/>
</dbReference>
<keyword evidence="8 12" id="KW-0143">Chaperone</keyword>
<evidence type="ECO:0000256" key="4">
    <source>
        <dbReference type="ARBA" id="ARBA00016902"/>
    </source>
</evidence>
<dbReference type="InterPro" id="IPR005215">
    <property type="entry name" value="Trig_fac"/>
</dbReference>